<dbReference type="InterPro" id="IPR046956">
    <property type="entry name" value="RLP23-like"/>
</dbReference>
<dbReference type="Proteomes" id="UP001151532">
    <property type="component" value="Chromosome 3"/>
</dbReference>
<evidence type="ECO:0000256" key="8">
    <source>
        <dbReference type="ARBA" id="ARBA00022989"/>
    </source>
</evidence>
<keyword evidence="5" id="KW-0812">Transmembrane</keyword>
<keyword evidence="6 12" id="KW-0732">Signal</keyword>
<keyword evidence="8" id="KW-1133">Transmembrane helix</keyword>
<keyword evidence="3" id="KW-1003">Cell membrane</keyword>
<evidence type="ECO:0000256" key="11">
    <source>
        <dbReference type="ARBA" id="ARBA00023180"/>
    </source>
</evidence>
<reference evidence="14" key="1">
    <citation type="submission" date="2022-11" db="EMBL/GenBank/DDBJ databases">
        <authorList>
            <person name="Hyden B.L."/>
            <person name="Feng K."/>
            <person name="Yates T."/>
            <person name="Jawdy S."/>
            <person name="Smart L.B."/>
            <person name="Muchero W."/>
        </authorList>
    </citation>
    <scope>NUCLEOTIDE SEQUENCE</scope>
    <source>
        <tissue evidence="14">Shoot tip</tissue>
    </source>
</reference>
<reference evidence="14" key="2">
    <citation type="journal article" date="2023" name="Int. J. Mol. Sci.">
        <title>De Novo Assembly and Annotation of 11 Diverse Shrub Willow (Salix) Genomes Reveals Novel Gene Organization in Sex-Linked Regions.</title>
        <authorList>
            <person name="Hyden B."/>
            <person name="Feng K."/>
            <person name="Yates T.B."/>
            <person name="Jawdy S."/>
            <person name="Cereghino C."/>
            <person name="Smart L.B."/>
            <person name="Muchero W."/>
        </authorList>
    </citation>
    <scope>NUCLEOTIDE SEQUENCE</scope>
    <source>
        <tissue evidence="14">Shoot tip</tissue>
    </source>
</reference>
<dbReference type="Pfam" id="PF13855">
    <property type="entry name" value="LRR_8"/>
    <property type="match status" value="1"/>
</dbReference>
<feature type="domain" description="GDPGP1-like N-terminal" evidence="13">
    <location>
        <begin position="755"/>
        <end position="887"/>
    </location>
</feature>
<feature type="chain" id="PRO_5040194430" evidence="12">
    <location>
        <begin position="32"/>
        <end position="896"/>
    </location>
</feature>
<dbReference type="PRINTS" id="PR00019">
    <property type="entry name" value="LEURICHRPT"/>
</dbReference>
<evidence type="ECO:0000256" key="7">
    <source>
        <dbReference type="ARBA" id="ARBA00022737"/>
    </source>
</evidence>
<name>A0A9Q0T9Z3_SALPP</name>
<protein>
    <submittedName>
        <fullName evidence="14">3 putative-RELATED</fullName>
    </submittedName>
</protein>
<keyword evidence="9" id="KW-0472">Membrane</keyword>
<gene>
    <name evidence="14" type="ORF">OIU79_010710</name>
</gene>
<evidence type="ECO:0000259" key="13">
    <source>
        <dbReference type="Pfam" id="PF26217"/>
    </source>
</evidence>
<dbReference type="InterPro" id="IPR025875">
    <property type="entry name" value="Leu-rich_rpt_4"/>
</dbReference>
<keyword evidence="7" id="KW-0677">Repeat</keyword>
<comment type="subcellular location">
    <subcellularLocation>
        <location evidence="1">Cell membrane</location>
        <topology evidence="1">Single-pass type I membrane protein</topology>
    </subcellularLocation>
</comment>
<dbReference type="InterPro" id="IPR032675">
    <property type="entry name" value="LRR_dom_sf"/>
</dbReference>
<evidence type="ECO:0000256" key="9">
    <source>
        <dbReference type="ARBA" id="ARBA00023136"/>
    </source>
</evidence>
<evidence type="ECO:0000256" key="10">
    <source>
        <dbReference type="ARBA" id="ARBA00023170"/>
    </source>
</evidence>
<dbReference type="GO" id="GO:0005886">
    <property type="term" value="C:plasma membrane"/>
    <property type="evidence" value="ECO:0007669"/>
    <property type="project" value="UniProtKB-SubCell"/>
</dbReference>
<dbReference type="FunFam" id="3.80.10.10:FF:000539">
    <property type="entry name" value="LRR receptor-like serine/threonine-protein kinase EFR"/>
    <property type="match status" value="1"/>
</dbReference>
<evidence type="ECO:0000256" key="1">
    <source>
        <dbReference type="ARBA" id="ARBA00004251"/>
    </source>
</evidence>
<proteinExistence type="inferred from homology"/>
<organism evidence="14 15">
    <name type="scientific">Salix purpurea</name>
    <name type="common">Purple osier willow</name>
    <dbReference type="NCBI Taxonomy" id="77065"/>
    <lineage>
        <taxon>Eukaryota</taxon>
        <taxon>Viridiplantae</taxon>
        <taxon>Streptophyta</taxon>
        <taxon>Embryophyta</taxon>
        <taxon>Tracheophyta</taxon>
        <taxon>Spermatophyta</taxon>
        <taxon>Magnoliopsida</taxon>
        <taxon>eudicotyledons</taxon>
        <taxon>Gunneridae</taxon>
        <taxon>Pentapetalae</taxon>
        <taxon>rosids</taxon>
        <taxon>fabids</taxon>
        <taxon>Malpighiales</taxon>
        <taxon>Salicaceae</taxon>
        <taxon>Saliceae</taxon>
        <taxon>Salix</taxon>
    </lineage>
</organism>
<dbReference type="FunFam" id="3.80.10.10:FF:000095">
    <property type="entry name" value="LRR receptor-like serine/threonine-protein kinase GSO1"/>
    <property type="match status" value="1"/>
</dbReference>
<dbReference type="InterPro" id="IPR058866">
    <property type="entry name" value="GDPGP1_N"/>
</dbReference>
<keyword evidence="10" id="KW-0675">Receptor</keyword>
<dbReference type="FunFam" id="3.80.10.10:FF:000383">
    <property type="entry name" value="Leucine-rich repeat receptor protein kinase EMS1"/>
    <property type="match status" value="1"/>
</dbReference>
<accession>A0A9Q0T9Z3</accession>
<feature type="signal peptide" evidence="12">
    <location>
        <begin position="1"/>
        <end position="31"/>
    </location>
</feature>
<dbReference type="Pfam" id="PF12799">
    <property type="entry name" value="LRR_4"/>
    <property type="match status" value="1"/>
</dbReference>
<keyword evidence="15" id="KW-1185">Reference proteome</keyword>
<evidence type="ECO:0000256" key="6">
    <source>
        <dbReference type="ARBA" id="ARBA00022729"/>
    </source>
</evidence>
<dbReference type="SUPFAM" id="SSF52047">
    <property type="entry name" value="RNI-like"/>
    <property type="match status" value="1"/>
</dbReference>
<dbReference type="InterPro" id="IPR001611">
    <property type="entry name" value="Leu-rich_rpt"/>
</dbReference>
<keyword evidence="4" id="KW-0433">Leucine-rich repeat</keyword>
<dbReference type="AlphaFoldDB" id="A0A9Q0T9Z3"/>
<dbReference type="EMBL" id="JAPFFK010000016">
    <property type="protein sequence ID" value="KAJ6706113.1"/>
    <property type="molecule type" value="Genomic_DNA"/>
</dbReference>
<dbReference type="OrthoDB" id="1394818at2759"/>
<evidence type="ECO:0000313" key="15">
    <source>
        <dbReference type="Proteomes" id="UP001151532"/>
    </source>
</evidence>
<dbReference type="PANTHER" id="PTHR48063">
    <property type="entry name" value="LRR RECEPTOR-LIKE KINASE"/>
    <property type="match status" value="1"/>
</dbReference>
<dbReference type="InterPro" id="IPR003591">
    <property type="entry name" value="Leu-rich_rpt_typical-subtyp"/>
</dbReference>
<evidence type="ECO:0000256" key="12">
    <source>
        <dbReference type="SAM" id="SignalP"/>
    </source>
</evidence>
<dbReference type="SMART" id="SM00369">
    <property type="entry name" value="LRR_TYP"/>
    <property type="match status" value="9"/>
</dbReference>
<dbReference type="Pfam" id="PF00560">
    <property type="entry name" value="LRR_1"/>
    <property type="match status" value="7"/>
</dbReference>
<evidence type="ECO:0000313" key="14">
    <source>
        <dbReference type="EMBL" id="KAJ6706113.1"/>
    </source>
</evidence>
<comment type="similarity">
    <text evidence="2">Belongs to the RLP family.</text>
</comment>
<comment type="caution">
    <text evidence="14">The sequence shown here is derived from an EMBL/GenBank/DDBJ whole genome shotgun (WGS) entry which is preliminary data.</text>
</comment>
<evidence type="ECO:0000256" key="2">
    <source>
        <dbReference type="ARBA" id="ARBA00009592"/>
    </source>
</evidence>
<dbReference type="Gene3D" id="3.80.10.10">
    <property type="entry name" value="Ribonuclease Inhibitor"/>
    <property type="match status" value="3"/>
</dbReference>
<keyword evidence="11" id="KW-0325">Glycoprotein</keyword>
<evidence type="ECO:0000256" key="3">
    <source>
        <dbReference type="ARBA" id="ARBA00022475"/>
    </source>
</evidence>
<dbReference type="SUPFAM" id="SSF52058">
    <property type="entry name" value="L domain-like"/>
    <property type="match status" value="1"/>
</dbReference>
<dbReference type="Pfam" id="PF26217">
    <property type="entry name" value="GDPGP1_N"/>
    <property type="match status" value="1"/>
</dbReference>
<sequence>MSNFVRPCTLQFLSPLFFVLVLLLGASYQSASVDLNREDKASLLLFRSWIQDPAHGLSSWFGSNCTTWAGLVCQNHTGQVISINLRKLNLSGHIHPNLCNLLFLETLILSENGFTGQIPLCFGRLQNLKTLDLSHNRFGGVVPDSLMRLGQLKELILNGNHDLGGVVPWWVGNFSTNMERLDLGFNSFHGTIPESLFNSKSLKYLDLGNNNLSGDLHDFFQPLVFLNLSSNLLSGTLPCFSASIRSLIVLNLAMNSIVGGIPTCIASLEELTHLNLSSNHLNFAISPRLVFSEKLLALDLSFNDLSGPLPTKIAETTEKSGLVLLDLSHNCFSGGIPLKITELKSLQALFLSHNLLTGEIPARIGNLTYLQVIDLSRNSLSGSIPLNIVGCFQLLALVLNNNNLSGQIQPELDALDSLKVLDISNNGISGEIPLTLAGCKSLEIVDFSSNNLSGNLNDAITKWSNLRYLSLARNKFSGSLPSWLFTFEEIQMMDFSGNKFSGLLPNGNFNISSEFNNGDVRRLPAEPFLAIRNIEIKISVLVVDNSELSFNYHLSSNAGIDLSDNLLHGEIPRGLFGLQGLEYLNLSYNSLDGQVPSLEKMQRLRALDLSHNSLSGQTPGNISRLKELVLLNFSYNSLSGFVPWKEGYGRFPGAFVGNPDLCVESRRVKCDSGSLPTVPGKSFEETEGPISVWIFCISAFENSEKGFEGCGRNCLGKCCLPVSKLPLYAFKEDNSNLIGNSAEKSSEEQPQICFLHNLLPRQWEDRMSRGLFRHDVTACDTKIIPGRYGFIAQLNKGRHLKKRPTEFRVDKVLQDFDETEFNFTKAGQEEVLFRFEKSNDHKRHFPPPITADSNSSSVVAMNVSPIEYGHVLLIPQVLNCLPHKIDHGCRSSRSFP</sequence>
<evidence type="ECO:0000256" key="5">
    <source>
        <dbReference type="ARBA" id="ARBA00022692"/>
    </source>
</evidence>
<evidence type="ECO:0000256" key="4">
    <source>
        <dbReference type="ARBA" id="ARBA00022614"/>
    </source>
</evidence>